<proteinExistence type="predicted"/>
<reference evidence="1 2" key="1">
    <citation type="journal article" date="2022" name="New Phytol.">
        <title>Ecological generalism drives hyperdiversity of secondary metabolite gene clusters in xylarialean endophytes.</title>
        <authorList>
            <person name="Franco M.E.E."/>
            <person name="Wisecaver J.H."/>
            <person name="Arnold A.E."/>
            <person name="Ju Y.M."/>
            <person name="Slot J.C."/>
            <person name="Ahrendt S."/>
            <person name="Moore L.P."/>
            <person name="Eastman K.E."/>
            <person name="Scott K."/>
            <person name="Konkel Z."/>
            <person name="Mondo S.J."/>
            <person name="Kuo A."/>
            <person name="Hayes R.D."/>
            <person name="Haridas S."/>
            <person name="Andreopoulos B."/>
            <person name="Riley R."/>
            <person name="LaButti K."/>
            <person name="Pangilinan J."/>
            <person name="Lipzen A."/>
            <person name="Amirebrahimi M."/>
            <person name="Yan J."/>
            <person name="Adam C."/>
            <person name="Keymanesh K."/>
            <person name="Ng V."/>
            <person name="Louie K."/>
            <person name="Northen T."/>
            <person name="Drula E."/>
            <person name="Henrissat B."/>
            <person name="Hsieh H.M."/>
            <person name="Youens-Clark K."/>
            <person name="Lutzoni F."/>
            <person name="Miadlikowska J."/>
            <person name="Eastwood D.C."/>
            <person name="Hamelin R.C."/>
            <person name="Grigoriev I.V."/>
            <person name="U'Ren J.M."/>
        </authorList>
    </citation>
    <scope>NUCLEOTIDE SEQUENCE [LARGE SCALE GENOMIC DNA]</scope>
    <source>
        <strain evidence="1 2">ER1909</strain>
    </source>
</reference>
<gene>
    <name evidence="1" type="ORF">F4821DRAFT_199717</name>
</gene>
<evidence type="ECO:0000313" key="1">
    <source>
        <dbReference type="EMBL" id="KAI6091304.1"/>
    </source>
</evidence>
<comment type="caution">
    <text evidence="1">The sequence shown here is derived from an EMBL/GenBank/DDBJ whole genome shotgun (WGS) entry which is preliminary data.</text>
</comment>
<dbReference type="EMBL" id="MU394287">
    <property type="protein sequence ID" value="KAI6091304.1"/>
    <property type="molecule type" value="Genomic_DNA"/>
</dbReference>
<dbReference type="Proteomes" id="UP001497680">
    <property type="component" value="Unassembled WGS sequence"/>
</dbReference>
<protein>
    <submittedName>
        <fullName evidence="1">Uncharacterized protein</fullName>
    </submittedName>
</protein>
<accession>A0ACC0DF53</accession>
<organism evidence="1 2">
    <name type="scientific">Hypoxylon rubiginosum</name>
    <dbReference type="NCBI Taxonomy" id="110542"/>
    <lineage>
        <taxon>Eukaryota</taxon>
        <taxon>Fungi</taxon>
        <taxon>Dikarya</taxon>
        <taxon>Ascomycota</taxon>
        <taxon>Pezizomycotina</taxon>
        <taxon>Sordariomycetes</taxon>
        <taxon>Xylariomycetidae</taxon>
        <taxon>Xylariales</taxon>
        <taxon>Hypoxylaceae</taxon>
        <taxon>Hypoxylon</taxon>
    </lineage>
</organism>
<sequence length="1437" mass="162783">MLPKLKQRLKRLWKRGKPQAGPSPEQHDRAALPTRPPDVQESSIIVLESPTTSPAPTFVQPTAPDLEVTQPSLPKRLWNEAYDSLKGEQPELVDAYERILSRELRGDLSPADKAFNKNEIDQTNPETRRIQFDQILQSGLKKTAKEAAVKQNIQEAMDVIDSVKGWIDAAVKSAPEAAIAWTGVCFALEILASPIDEAVANRDGITYVTSRMNWYWNLAYFLDEDQGDKSSGLRGHLEHQIIDLYKNLLSYQINSICLYYRNRFLAFLRDIVKLDDWENTLQSIKDLESSIQRDFDTFTNSEINDRLQRLAATADSMHSDIYQAIQHQTATQEETQQKEKNDECLAALRVTDPYDDKTRISFTKGGLHRESSNWILEHADFRRWYDNEKARVLWVKGDPGKGKTMLLIAIVDELEKRACPKSSPSTVLSYFFCQGTNSSLNNASAVLRGLIYRLGYQKQSLISHLREKYDKSGRNLFNDENTFFALSKILEDILHDADLSRAYIVIDALDECEKELEQLLGFIVRNTALTRVKWVISSRNRHDIEQQLKLNDSGAKLSLELTQNAEQVSHAVNAYIDFKLHKVPSLQGNNDLKIRVGNVMRQKAAGTFLWVALVAQQLEMIDSWDVLSVIEELPPGLDEIYGRMMVQINQYKRQNPQFCRQVLSAAILVYRPLRLTEMAVLSGLPQNISNDLGSVNKLVAMCGSFLTVRDGYVYLIHQSAKDYLSKAGDLGSVGLINIHHDIFSRSLQVMSTLRQNIYNLKSPGLLTSQIEVPDPDPLAAMRYSCIYWVDHFRDFNSNFRGQSRSKGNDMVNKFLREKAIYWLEAMSLTQHLDDAVFAIEKLEGFLQEQSSNPELLEIVRDLHRFMLQNAWVIRTAPLQTYASALIFSPTDCLMRKIFRNEEPKWVTIKPRVQSSWSPFLQTFEAHRDCITSVAFSHDSKLLASCSDDGTIKIWHVASGSLKHTLDSQEGFPTSVVFSHDSKLLASGLHDNRVGIWHIPTGSFIQMLEDHEYIPSDNDDFSPSVIFSHDSKLLASTSNYSTKIWSMETKSLRQSFESDIGEAKSMLSYDLKFMVVGAHHTIEIWDVEMQSRIKTFDSAHYYGYISLVQLSRDSKILAVGSGKGTIQIWSIETGSLQHTFEGHTGLVTSISFSHDLMRLASGSDDGTTKIWNIETEALQETFKPYAWPHSVSFSHDSKLLAMGSCLGAIDILDTASTFPSNRSLEDEAHSTTVLFIKISHDLTLLASESNNTIKIWDAATGSLRQTLEKKNPEYRQMVFSRDSKYFAVMVHKSITIWDTVTWSIKHELNMDDEFNMTSFDDTGSYLYTETERIELSSGARDSTRIQVSPQTMQYQANGAGYGINDDESWITWNGNNILWLPLEYRPNIPSFIHGFEGHLISSLEPPSNGSTNVIVAFGCTSYRVIIIGLDSSGPLDVQ</sequence>
<evidence type="ECO:0000313" key="2">
    <source>
        <dbReference type="Proteomes" id="UP001497680"/>
    </source>
</evidence>
<name>A0ACC0DF53_9PEZI</name>
<keyword evidence="2" id="KW-1185">Reference proteome</keyword>